<proteinExistence type="predicted"/>
<reference evidence="3" key="1">
    <citation type="submission" date="2022-10" db="EMBL/GenBank/DDBJ databases">
        <title>Genome assembly of Pristionchus species.</title>
        <authorList>
            <person name="Yoshida K."/>
            <person name="Sommer R.J."/>
        </authorList>
    </citation>
    <scope>NUCLEOTIDE SEQUENCE [LARGE SCALE GENOMIC DNA]</scope>
    <source>
        <strain evidence="3">RS5460</strain>
    </source>
</reference>
<dbReference type="Proteomes" id="UP001328107">
    <property type="component" value="Unassembled WGS sequence"/>
</dbReference>
<keyword evidence="1" id="KW-0812">Transmembrane</keyword>
<feature type="transmembrane region" description="Helical" evidence="1">
    <location>
        <begin position="6"/>
        <end position="31"/>
    </location>
</feature>
<dbReference type="EMBL" id="BTRK01000003">
    <property type="protein sequence ID" value="GMR42872.1"/>
    <property type="molecule type" value="Genomic_DNA"/>
</dbReference>
<protein>
    <submittedName>
        <fullName evidence="2">Uncharacterized protein</fullName>
    </submittedName>
</protein>
<organism evidence="2 3">
    <name type="scientific">Pristionchus mayeri</name>
    <dbReference type="NCBI Taxonomy" id="1317129"/>
    <lineage>
        <taxon>Eukaryota</taxon>
        <taxon>Metazoa</taxon>
        <taxon>Ecdysozoa</taxon>
        <taxon>Nematoda</taxon>
        <taxon>Chromadorea</taxon>
        <taxon>Rhabditida</taxon>
        <taxon>Rhabditina</taxon>
        <taxon>Diplogasteromorpha</taxon>
        <taxon>Diplogasteroidea</taxon>
        <taxon>Neodiplogasteridae</taxon>
        <taxon>Pristionchus</taxon>
    </lineage>
</organism>
<evidence type="ECO:0000313" key="2">
    <source>
        <dbReference type="EMBL" id="GMR42872.1"/>
    </source>
</evidence>
<accession>A0AAN5CG48</accession>
<comment type="caution">
    <text evidence="2">The sequence shown here is derived from an EMBL/GenBank/DDBJ whole genome shotgun (WGS) entry which is preliminary data.</text>
</comment>
<evidence type="ECO:0000313" key="3">
    <source>
        <dbReference type="Proteomes" id="UP001328107"/>
    </source>
</evidence>
<keyword evidence="3" id="KW-1185">Reference proteome</keyword>
<keyword evidence="1" id="KW-0472">Membrane</keyword>
<evidence type="ECO:0000256" key="1">
    <source>
        <dbReference type="SAM" id="Phobius"/>
    </source>
</evidence>
<keyword evidence="1" id="KW-1133">Transmembrane helix</keyword>
<dbReference type="AlphaFoldDB" id="A0AAN5CG48"/>
<feature type="transmembrane region" description="Helical" evidence="1">
    <location>
        <begin position="43"/>
        <end position="64"/>
    </location>
</feature>
<sequence length="113" mass="12642">MEVMLLAVRFVEIVASLPGLALQVLTVMVLYRTKLFGALLKTFLMLLVLANMWLGIANFISAVVTTIEASTFRFGIVVKNSSSFLDHLHFYVQYQSNHALMVVLMAFTVISIE</sequence>
<feature type="non-terminal residue" evidence="2">
    <location>
        <position position="113"/>
    </location>
</feature>
<name>A0AAN5CG48_9BILA</name>
<gene>
    <name evidence="2" type="ORF">PMAYCL1PPCAC_13067</name>
</gene>